<sequence length="129" mass="15033">MELNPPPWNTVDIIVHSQGVIDVLLDNHDFSMSFFDGKENKITVDQMPLFSPIPYDVKKRLIWIKFSAIRMPIDLYYISRSPPCRAVMMTAYLAGFGPQSEAAEPDEPRIHDNQPAAQRPYHRRRRIFF</sequence>
<protein>
    <submittedName>
        <fullName evidence="3">Glutathione S-transferase delta/epsilon10 isoform d-1</fullName>
        <ecNumber evidence="3">2.5.1.18</ecNumber>
    </submittedName>
</protein>
<name>E9GWH8_DAPPU</name>
<evidence type="ECO:0000313" key="4">
    <source>
        <dbReference type="Proteomes" id="UP000000305"/>
    </source>
</evidence>
<keyword evidence="3" id="KW-0808">Transferase</keyword>
<dbReference type="GO" id="GO:0004364">
    <property type="term" value="F:glutathione transferase activity"/>
    <property type="evidence" value="ECO:0007669"/>
    <property type="project" value="UniProtKB-EC"/>
</dbReference>
<evidence type="ECO:0000313" key="3">
    <source>
        <dbReference type="EMBL" id="QNM80594.1"/>
    </source>
</evidence>
<dbReference type="EC" id="2.5.1.18" evidence="3"/>
<proteinExistence type="evidence at transcript level"/>
<organism evidence="2 4">
    <name type="scientific">Daphnia pulex</name>
    <name type="common">Water flea</name>
    <dbReference type="NCBI Taxonomy" id="6669"/>
    <lineage>
        <taxon>Eukaryota</taxon>
        <taxon>Metazoa</taxon>
        <taxon>Ecdysozoa</taxon>
        <taxon>Arthropoda</taxon>
        <taxon>Crustacea</taxon>
        <taxon>Branchiopoda</taxon>
        <taxon>Diplostraca</taxon>
        <taxon>Cladocera</taxon>
        <taxon>Anomopoda</taxon>
        <taxon>Daphniidae</taxon>
        <taxon>Daphnia</taxon>
    </lineage>
</organism>
<dbReference type="EMBL" id="MN730100">
    <property type="protein sequence ID" value="QNM80594.1"/>
    <property type="molecule type" value="mRNA"/>
</dbReference>
<accession>E9GWH8</accession>
<evidence type="ECO:0000313" key="2">
    <source>
        <dbReference type="EMBL" id="EFX76104.1"/>
    </source>
</evidence>
<dbReference type="KEGG" id="dpx:DAPPUDRAFT_107250"/>
<gene>
    <name evidence="2" type="ORF">DAPPUDRAFT_107250</name>
</gene>
<dbReference type="EMBL" id="GL732570">
    <property type="protein sequence ID" value="EFX76104.1"/>
    <property type="molecule type" value="Genomic_DNA"/>
</dbReference>
<feature type="region of interest" description="Disordered" evidence="1">
    <location>
        <begin position="100"/>
        <end position="120"/>
    </location>
</feature>
<dbReference type="Proteomes" id="UP000000305">
    <property type="component" value="Unassembled WGS sequence"/>
</dbReference>
<reference evidence="3" key="2">
    <citation type="submission" date="2019-11" db="EMBL/GenBank/DDBJ databases">
        <authorList>
            <person name="Liu Z."/>
            <person name="Zhang W."/>
            <person name="Zhao Y."/>
        </authorList>
    </citation>
    <scope>NUCLEOTIDE SEQUENCE</scope>
</reference>
<dbReference type="AlphaFoldDB" id="E9GWH8"/>
<evidence type="ECO:0000256" key="1">
    <source>
        <dbReference type="SAM" id="MobiDB-lite"/>
    </source>
</evidence>
<keyword evidence="4" id="KW-1185">Reference proteome</keyword>
<dbReference type="HOGENOM" id="CLU_142456_0_0_1"/>
<reference evidence="2 4" key="1">
    <citation type="journal article" date="2011" name="Science">
        <title>The ecoresponsive genome of Daphnia pulex.</title>
        <authorList>
            <person name="Colbourne J.K."/>
            <person name="Pfrender M.E."/>
            <person name="Gilbert D."/>
            <person name="Thomas W.K."/>
            <person name="Tucker A."/>
            <person name="Oakley T.H."/>
            <person name="Tokishita S."/>
            <person name="Aerts A."/>
            <person name="Arnold G.J."/>
            <person name="Basu M.K."/>
            <person name="Bauer D.J."/>
            <person name="Caceres C.E."/>
            <person name="Carmel L."/>
            <person name="Casola C."/>
            <person name="Choi J.H."/>
            <person name="Detter J.C."/>
            <person name="Dong Q."/>
            <person name="Dusheyko S."/>
            <person name="Eads B.D."/>
            <person name="Frohlich T."/>
            <person name="Geiler-Samerotte K.A."/>
            <person name="Gerlach D."/>
            <person name="Hatcher P."/>
            <person name="Jogdeo S."/>
            <person name="Krijgsveld J."/>
            <person name="Kriventseva E.V."/>
            <person name="Kultz D."/>
            <person name="Laforsch C."/>
            <person name="Lindquist E."/>
            <person name="Lopez J."/>
            <person name="Manak J.R."/>
            <person name="Muller J."/>
            <person name="Pangilinan J."/>
            <person name="Patwardhan R.P."/>
            <person name="Pitluck S."/>
            <person name="Pritham E.J."/>
            <person name="Rechtsteiner A."/>
            <person name="Rho M."/>
            <person name="Rogozin I.B."/>
            <person name="Sakarya O."/>
            <person name="Salamov A."/>
            <person name="Schaack S."/>
            <person name="Shapiro H."/>
            <person name="Shiga Y."/>
            <person name="Skalitzky C."/>
            <person name="Smith Z."/>
            <person name="Souvorov A."/>
            <person name="Sung W."/>
            <person name="Tang Z."/>
            <person name="Tsuchiya D."/>
            <person name="Tu H."/>
            <person name="Vos H."/>
            <person name="Wang M."/>
            <person name="Wolf Y.I."/>
            <person name="Yamagata H."/>
            <person name="Yamada T."/>
            <person name="Ye Y."/>
            <person name="Shaw J.R."/>
            <person name="Andrews J."/>
            <person name="Crease T.J."/>
            <person name="Tang H."/>
            <person name="Lucas S.M."/>
            <person name="Robertson H.M."/>
            <person name="Bork P."/>
            <person name="Koonin E.V."/>
            <person name="Zdobnov E.M."/>
            <person name="Grigoriev I.V."/>
            <person name="Lynch M."/>
            <person name="Boore J.L."/>
        </authorList>
    </citation>
    <scope>NUCLEOTIDE SEQUENCE [LARGE SCALE GENOMIC DNA]</scope>
</reference>